<dbReference type="EMBL" id="PEBK01000008">
    <property type="protein sequence ID" value="PJM74769.1"/>
    <property type="molecule type" value="Genomic_DNA"/>
</dbReference>
<dbReference type="AlphaFoldDB" id="A0A2M9HD80"/>
<keyword evidence="2" id="KW-0472">Membrane</keyword>
<evidence type="ECO:0008006" key="5">
    <source>
        <dbReference type="Google" id="ProtNLM"/>
    </source>
</evidence>
<feature type="transmembrane region" description="Helical" evidence="2">
    <location>
        <begin position="188"/>
        <end position="209"/>
    </location>
</feature>
<feature type="transmembrane region" description="Helical" evidence="2">
    <location>
        <begin position="230"/>
        <end position="248"/>
    </location>
</feature>
<dbReference type="Proteomes" id="UP000231451">
    <property type="component" value="Unassembled WGS sequence"/>
</dbReference>
<accession>A0A2M9HD80</accession>
<keyword evidence="2" id="KW-1133">Transmembrane helix</keyword>
<keyword evidence="4" id="KW-1185">Reference proteome</keyword>
<name>A0A2M9HD80_9BIFI</name>
<evidence type="ECO:0000256" key="2">
    <source>
        <dbReference type="SAM" id="Phobius"/>
    </source>
</evidence>
<organism evidence="3 4">
    <name type="scientific">Bifidobacterium simiarum</name>
    <dbReference type="NCBI Taxonomy" id="2045441"/>
    <lineage>
        <taxon>Bacteria</taxon>
        <taxon>Bacillati</taxon>
        <taxon>Actinomycetota</taxon>
        <taxon>Actinomycetes</taxon>
        <taxon>Bifidobacteriales</taxon>
        <taxon>Bifidobacteriaceae</taxon>
        <taxon>Bifidobacterium</taxon>
    </lineage>
</organism>
<comment type="caution">
    <text evidence="3">The sequence shown here is derived from an EMBL/GenBank/DDBJ whole genome shotgun (WGS) entry which is preliminary data.</text>
</comment>
<dbReference type="RefSeq" id="WP_100513461.1">
    <property type="nucleotide sequence ID" value="NZ_PEBK01000008.1"/>
</dbReference>
<sequence length="319" mass="34078">MKICNQCASENTDQANFCRICGAALEAPLPRNPQTIQTPPQATFPAPMSAQAHMPASAVNPAGTTPMTPPASSPATAPAAPATGVIGTNPGVTNTNVTSGSDGDLGQWLTAAFKRPSGEYHAQSWWGLIPLAANAAIVGTIFYLWEYQAISGVSDLLNSLRSWLTGGYSYGYGYYGYDSTPTVPLGHWLVFFLITLALYYVTVTLCFVGERLYGLPGTFGRTHVRVGQHMMPLTIVNLIALAFASMGGGATSSALLALFGGLLLVFVTPIAYLAHCDSNRSVDRVWLWTVSTAMCLLTHLAFWFVLGSSVFHIIQNMVM</sequence>
<feature type="compositionally biased region" description="Low complexity" evidence="1">
    <location>
        <begin position="73"/>
        <end position="91"/>
    </location>
</feature>
<dbReference type="OrthoDB" id="3233987at2"/>
<evidence type="ECO:0000313" key="4">
    <source>
        <dbReference type="Proteomes" id="UP000231451"/>
    </source>
</evidence>
<evidence type="ECO:0000256" key="1">
    <source>
        <dbReference type="SAM" id="MobiDB-lite"/>
    </source>
</evidence>
<keyword evidence="2" id="KW-0812">Transmembrane</keyword>
<feature type="transmembrane region" description="Helical" evidence="2">
    <location>
        <begin position="254"/>
        <end position="273"/>
    </location>
</feature>
<gene>
    <name evidence="3" type="ORF">CSQ87_08560</name>
</gene>
<feature type="region of interest" description="Disordered" evidence="1">
    <location>
        <begin position="62"/>
        <end position="91"/>
    </location>
</feature>
<reference evidence="3 4" key="1">
    <citation type="submission" date="2017-10" db="EMBL/GenBank/DDBJ databases">
        <title>Draft genome sequences of strains TRE 1, TRE 9, TRE H and TRI 7, isolated from tamarins, belonging to four potential novel Bifidobacterium species.</title>
        <authorList>
            <person name="Mattarelli P."/>
            <person name="Modesto M."/>
            <person name="Puglisi E."/>
            <person name="Morelli L."/>
            <person name="Spezio C."/>
            <person name="Bonetti A."/>
            <person name="Sandri C."/>
        </authorList>
    </citation>
    <scope>NUCLEOTIDE SEQUENCE [LARGE SCALE GENOMIC DNA]</scope>
    <source>
        <strain evidence="4">TRI7</strain>
    </source>
</reference>
<proteinExistence type="predicted"/>
<feature type="transmembrane region" description="Helical" evidence="2">
    <location>
        <begin position="125"/>
        <end position="145"/>
    </location>
</feature>
<feature type="transmembrane region" description="Helical" evidence="2">
    <location>
        <begin position="285"/>
        <end position="314"/>
    </location>
</feature>
<protein>
    <recommendedName>
        <fullName evidence="5">Zinc-ribbon domain-containing protein</fullName>
    </recommendedName>
</protein>
<evidence type="ECO:0000313" key="3">
    <source>
        <dbReference type="EMBL" id="PJM74769.1"/>
    </source>
</evidence>